<evidence type="ECO:0000259" key="7">
    <source>
        <dbReference type="PROSITE" id="PS50112"/>
    </source>
</evidence>
<sequence length="976" mass="107794">MGVFNIFQNDELIAAQSLTRFQEQALSESSACLMLVDKNGEVTFANKAFYQLAEKYSSQLEKHLPAINFQSLAGMTLRSFLVNHPNLSARYDNCRTKDSVMLPVGDLLFTLNISTINSAEGDKLGCMVEWIDDQELQYKTGLLDGLDRSQAIISFTPDGIVEDANNNFLKVTGYKKEEIVGQHHRLFVTTEYGVSEEYKHFWAQLKNGERNSGEFCRVAKSGDKIWIQASYNPIYDKLGNIVRVVKFATDITEQKRKNANYEGQIKAIGKSLAVIEFDLEGNILFANENFCNATGYLLSEIKGQHHSMFVEPNYKMSPEYSAFWRDLKKGEYKSGEFKRVKKDGSDLWIQASYNPIFDESGKPVKVVKYASDVTEQKILNAFNLGQINAIDKSQAVIEFDVHGNILTANDNFLATVGYSLEEIQGKHHRIFVTEDERKSDEYRSFWEKLAQGQFYSGEFHRVAKDGSDIWIQATYNPILDINGKPIKVVKYASNITEQKVRNSYYEGQLDAIGKSQAVIEFNMDGIIQTANENFLKTVGYTLSEIKGKHHSMFVESSYRASHEYAAFWESLREGNFETGEYKRIGKGGSEIFIQASYNPILDHNGKPFRVVKFATDVTGRTEAVEEIKEVMTRLTQGDLTAHIDHALHGEFASLGESINQFIDEMRSTITNINEAVETINVASGEIATGNADLSSRTEQQASSLEETASSMEELTGTVKLNAENAEQANGLASQASQIATQGGEVIADVVKTMTLINDSAQEISDIIGVIDGIAFQTNILALNAAVEAARAGEQGRGFAVVASEVRSLAQRSAEAAKDIKELISDSVSKIASGNELVVRSGDTMSEVVTAIKRVNDIMSEIAAASSEQAAGIEEVGKAVVQMDEMTQQNAALVEEAAAAADSLKHQSLQLSERVAVFEVGNGSNFDNQSAALSRPSVHSLQRSSTNAYQPRVASGSSRRVAELSPALPKDAEWESF</sequence>
<evidence type="ECO:0000256" key="5">
    <source>
        <dbReference type="SAM" id="MobiDB-lite"/>
    </source>
</evidence>
<dbReference type="Proteomes" id="UP000478837">
    <property type="component" value="Unassembled WGS sequence"/>
</dbReference>
<dbReference type="InterPro" id="IPR004089">
    <property type="entry name" value="MCPsignal_dom"/>
</dbReference>
<dbReference type="NCBIfam" id="TIGR00229">
    <property type="entry name" value="sensory_box"/>
    <property type="match status" value="4"/>
</dbReference>
<gene>
    <name evidence="10" type="ORF">GTW09_10605</name>
</gene>
<feature type="region of interest" description="Disordered" evidence="5">
    <location>
        <begin position="690"/>
        <end position="711"/>
    </location>
</feature>
<evidence type="ECO:0000256" key="3">
    <source>
        <dbReference type="ARBA" id="ARBA00029447"/>
    </source>
</evidence>
<feature type="region of interest" description="Disordered" evidence="5">
    <location>
        <begin position="937"/>
        <end position="976"/>
    </location>
</feature>
<evidence type="ECO:0000256" key="2">
    <source>
        <dbReference type="ARBA" id="ARBA00023224"/>
    </source>
</evidence>
<feature type="domain" description="PAC" evidence="8">
    <location>
        <begin position="455"/>
        <end position="507"/>
    </location>
</feature>
<dbReference type="PROSITE" id="PS50113">
    <property type="entry name" value="PAC"/>
    <property type="match status" value="4"/>
</dbReference>
<dbReference type="Pfam" id="PF00672">
    <property type="entry name" value="HAMP"/>
    <property type="match status" value="1"/>
</dbReference>
<dbReference type="EMBL" id="JAAAWP010000006">
    <property type="protein sequence ID" value="NDW21973.1"/>
    <property type="molecule type" value="Genomic_DNA"/>
</dbReference>
<dbReference type="Pfam" id="PF08447">
    <property type="entry name" value="PAS_3"/>
    <property type="match status" value="4"/>
</dbReference>
<dbReference type="GO" id="GO:0004888">
    <property type="term" value="F:transmembrane signaling receptor activity"/>
    <property type="evidence" value="ECO:0007669"/>
    <property type="project" value="InterPro"/>
</dbReference>
<feature type="domain" description="PAC" evidence="8">
    <location>
        <begin position="577"/>
        <end position="629"/>
    </location>
</feature>
<feature type="domain" description="PAS" evidence="7">
    <location>
        <begin position="274"/>
        <end position="313"/>
    </location>
</feature>
<feature type="domain" description="PAS" evidence="7">
    <location>
        <begin position="152"/>
        <end position="182"/>
    </location>
</feature>
<dbReference type="InterPro" id="IPR001610">
    <property type="entry name" value="PAC"/>
</dbReference>
<dbReference type="Gene3D" id="1.10.287.950">
    <property type="entry name" value="Methyl-accepting chemotaxis protein"/>
    <property type="match status" value="1"/>
</dbReference>
<dbReference type="Gene3D" id="3.30.450.20">
    <property type="entry name" value="PAS domain"/>
    <property type="match status" value="5"/>
</dbReference>
<dbReference type="AlphaFoldDB" id="A0A6L9MVK7"/>
<dbReference type="InterPro" id="IPR000014">
    <property type="entry name" value="PAS"/>
</dbReference>
<evidence type="ECO:0000259" key="9">
    <source>
        <dbReference type="PROSITE" id="PS50885"/>
    </source>
</evidence>
<feature type="domain" description="PAS" evidence="7">
    <location>
        <begin position="396"/>
        <end position="426"/>
    </location>
</feature>
<dbReference type="SMART" id="SM00091">
    <property type="entry name" value="PAS"/>
    <property type="match status" value="5"/>
</dbReference>
<feature type="compositionally biased region" description="Polar residues" evidence="5">
    <location>
        <begin position="691"/>
        <end position="711"/>
    </location>
</feature>
<evidence type="ECO:0000256" key="4">
    <source>
        <dbReference type="PROSITE-ProRule" id="PRU00284"/>
    </source>
</evidence>
<evidence type="ECO:0000313" key="10">
    <source>
        <dbReference type="EMBL" id="NDW21973.1"/>
    </source>
</evidence>
<evidence type="ECO:0000259" key="8">
    <source>
        <dbReference type="PROSITE" id="PS50113"/>
    </source>
</evidence>
<feature type="domain" description="PAC" evidence="8">
    <location>
        <begin position="211"/>
        <end position="263"/>
    </location>
</feature>
<evidence type="ECO:0000259" key="6">
    <source>
        <dbReference type="PROSITE" id="PS50111"/>
    </source>
</evidence>
<dbReference type="Pfam" id="PF00015">
    <property type="entry name" value="MCPsignal"/>
    <property type="match status" value="1"/>
</dbReference>
<dbReference type="InterPro" id="IPR003660">
    <property type="entry name" value="HAMP_dom"/>
</dbReference>
<dbReference type="InterPro" id="IPR050903">
    <property type="entry name" value="Bact_Chemotaxis_MeTrfase"/>
</dbReference>
<feature type="domain" description="PAC" evidence="8">
    <location>
        <begin position="333"/>
        <end position="385"/>
    </location>
</feature>
<dbReference type="PANTHER" id="PTHR24422">
    <property type="entry name" value="CHEMOTAXIS PROTEIN METHYLTRANSFERASE"/>
    <property type="match status" value="1"/>
</dbReference>
<dbReference type="SUPFAM" id="SSF58104">
    <property type="entry name" value="Methyl-accepting chemotaxis protein (MCP) signaling domain"/>
    <property type="match status" value="1"/>
</dbReference>
<evidence type="ECO:0000313" key="11">
    <source>
        <dbReference type="Proteomes" id="UP000478837"/>
    </source>
</evidence>
<dbReference type="InterPro" id="IPR000700">
    <property type="entry name" value="PAS-assoc_C"/>
</dbReference>
<dbReference type="PRINTS" id="PR00260">
    <property type="entry name" value="CHEMTRNSDUCR"/>
</dbReference>
<evidence type="ECO:0000256" key="1">
    <source>
        <dbReference type="ARBA" id="ARBA00004370"/>
    </source>
</evidence>
<dbReference type="SMART" id="SM00283">
    <property type="entry name" value="MA"/>
    <property type="match status" value="1"/>
</dbReference>
<dbReference type="CDD" id="cd11386">
    <property type="entry name" value="MCP_signal"/>
    <property type="match status" value="1"/>
</dbReference>
<dbReference type="SMART" id="SM00304">
    <property type="entry name" value="HAMP"/>
    <property type="match status" value="1"/>
</dbReference>
<dbReference type="CDD" id="cd00130">
    <property type="entry name" value="PAS"/>
    <property type="match status" value="4"/>
</dbReference>
<comment type="caution">
    <text evidence="10">The sequence shown here is derived from an EMBL/GenBank/DDBJ whole genome shotgun (WGS) entry which is preliminary data.</text>
</comment>
<name>A0A6L9MVK7_9ALTE</name>
<dbReference type="RefSeq" id="WP_163111865.1">
    <property type="nucleotide sequence ID" value="NZ_JAAAWP010000006.1"/>
</dbReference>
<dbReference type="SMART" id="SM00086">
    <property type="entry name" value="PAC"/>
    <property type="match status" value="4"/>
</dbReference>
<dbReference type="InterPro" id="IPR035965">
    <property type="entry name" value="PAS-like_dom_sf"/>
</dbReference>
<organism evidence="10 11">
    <name type="scientific">Alteromonas hispanica</name>
    <dbReference type="NCBI Taxonomy" id="315421"/>
    <lineage>
        <taxon>Bacteria</taxon>
        <taxon>Pseudomonadati</taxon>
        <taxon>Pseudomonadota</taxon>
        <taxon>Gammaproteobacteria</taxon>
        <taxon>Alteromonadales</taxon>
        <taxon>Alteromonadaceae</taxon>
        <taxon>Alteromonas/Salinimonas group</taxon>
        <taxon>Alteromonas</taxon>
    </lineage>
</organism>
<dbReference type="InterPro" id="IPR004090">
    <property type="entry name" value="Chemotax_Me-accpt_rcpt"/>
</dbReference>
<accession>A0A6L9MVK7</accession>
<protein>
    <submittedName>
        <fullName evidence="10">PAS domain S-box protein</fullName>
    </submittedName>
</protein>
<dbReference type="GO" id="GO:0006935">
    <property type="term" value="P:chemotaxis"/>
    <property type="evidence" value="ECO:0007669"/>
    <property type="project" value="InterPro"/>
</dbReference>
<feature type="domain" description="Methyl-accepting transducer" evidence="6">
    <location>
        <begin position="675"/>
        <end position="904"/>
    </location>
</feature>
<dbReference type="PROSITE" id="PS50885">
    <property type="entry name" value="HAMP"/>
    <property type="match status" value="1"/>
</dbReference>
<keyword evidence="2 4" id="KW-0807">Transducer</keyword>
<dbReference type="InterPro" id="IPR013655">
    <property type="entry name" value="PAS_fold_3"/>
</dbReference>
<proteinExistence type="inferred from homology"/>
<dbReference type="PROSITE" id="PS50112">
    <property type="entry name" value="PAS"/>
    <property type="match status" value="3"/>
</dbReference>
<comment type="similarity">
    <text evidence="3">Belongs to the methyl-accepting chemotaxis (MCP) protein family.</text>
</comment>
<keyword evidence="11" id="KW-1185">Reference proteome</keyword>
<dbReference type="SUPFAM" id="SSF55785">
    <property type="entry name" value="PYP-like sensor domain (PAS domain)"/>
    <property type="match status" value="4"/>
</dbReference>
<dbReference type="GO" id="GO:0007165">
    <property type="term" value="P:signal transduction"/>
    <property type="evidence" value="ECO:0007669"/>
    <property type="project" value="UniProtKB-KW"/>
</dbReference>
<feature type="domain" description="HAMP" evidence="9">
    <location>
        <begin position="618"/>
        <end position="670"/>
    </location>
</feature>
<dbReference type="PANTHER" id="PTHR24422:SF10">
    <property type="entry name" value="CHEMOTAXIS PROTEIN METHYLTRANSFERASE 2"/>
    <property type="match status" value="1"/>
</dbReference>
<feature type="compositionally biased region" description="Polar residues" evidence="5">
    <location>
        <begin position="937"/>
        <end position="948"/>
    </location>
</feature>
<reference evidence="10 11" key="1">
    <citation type="submission" date="2020-01" db="EMBL/GenBank/DDBJ databases">
        <title>Genomes of bacteria type strains.</title>
        <authorList>
            <person name="Chen J."/>
            <person name="Zhu S."/>
            <person name="Yang J."/>
        </authorList>
    </citation>
    <scope>NUCLEOTIDE SEQUENCE [LARGE SCALE GENOMIC DNA]</scope>
    <source>
        <strain evidence="10 11">LMG 22958</strain>
    </source>
</reference>
<dbReference type="GO" id="GO:0016020">
    <property type="term" value="C:membrane"/>
    <property type="evidence" value="ECO:0007669"/>
    <property type="project" value="UniProtKB-SubCell"/>
</dbReference>
<dbReference type="FunFam" id="1.10.287.950:FF:000001">
    <property type="entry name" value="Methyl-accepting chemotaxis sensory transducer"/>
    <property type="match status" value="1"/>
</dbReference>
<dbReference type="PROSITE" id="PS50111">
    <property type="entry name" value="CHEMOTAXIS_TRANSDUC_2"/>
    <property type="match status" value="1"/>
</dbReference>
<comment type="subcellular location">
    <subcellularLocation>
        <location evidence="1">Membrane</location>
    </subcellularLocation>
</comment>